<evidence type="ECO:0000313" key="2">
    <source>
        <dbReference type="Proteomes" id="UP001516400"/>
    </source>
</evidence>
<organism evidence="1 2">
    <name type="scientific">Cryptolaemus montrouzieri</name>
    <dbReference type="NCBI Taxonomy" id="559131"/>
    <lineage>
        <taxon>Eukaryota</taxon>
        <taxon>Metazoa</taxon>
        <taxon>Ecdysozoa</taxon>
        <taxon>Arthropoda</taxon>
        <taxon>Hexapoda</taxon>
        <taxon>Insecta</taxon>
        <taxon>Pterygota</taxon>
        <taxon>Neoptera</taxon>
        <taxon>Endopterygota</taxon>
        <taxon>Coleoptera</taxon>
        <taxon>Polyphaga</taxon>
        <taxon>Cucujiformia</taxon>
        <taxon>Coccinelloidea</taxon>
        <taxon>Coccinellidae</taxon>
        <taxon>Scymninae</taxon>
        <taxon>Scymnini</taxon>
        <taxon>Cryptolaemus</taxon>
    </lineage>
</organism>
<name>A0ABD2N306_9CUCU</name>
<evidence type="ECO:0000313" key="1">
    <source>
        <dbReference type="EMBL" id="KAL3272802.1"/>
    </source>
</evidence>
<evidence type="ECO:0008006" key="3">
    <source>
        <dbReference type="Google" id="ProtNLM"/>
    </source>
</evidence>
<sequence length="123" mass="13897">MSGCTKSCSCRKAGMKCTRACKGCRGENCTNALDIVETTNNHDEDDNDDFDDDDVDDNFEYGIVIDHQSSHKPAYQQIIQGIYGSYSDKGSDENTEPEEAVVEEEYMEECMGQEEEKEEKIKK</sequence>
<protein>
    <recommendedName>
        <fullName evidence="3">Tesmin/TSO1-like CXC domain-containing protein</fullName>
    </recommendedName>
</protein>
<keyword evidence="2" id="KW-1185">Reference proteome</keyword>
<accession>A0ABD2N306</accession>
<reference evidence="1 2" key="1">
    <citation type="journal article" date="2021" name="BMC Biol.">
        <title>Horizontally acquired antibacterial genes associated with adaptive radiation of ladybird beetles.</title>
        <authorList>
            <person name="Li H.S."/>
            <person name="Tang X.F."/>
            <person name="Huang Y.H."/>
            <person name="Xu Z.Y."/>
            <person name="Chen M.L."/>
            <person name="Du X.Y."/>
            <person name="Qiu B.Y."/>
            <person name="Chen P.T."/>
            <person name="Zhang W."/>
            <person name="Slipinski A."/>
            <person name="Escalona H.E."/>
            <person name="Waterhouse R.M."/>
            <person name="Zwick A."/>
            <person name="Pang H."/>
        </authorList>
    </citation>
    <scope>NUCLEOTIDE SEQUENCE [LARGE SCALE GENOMIC DNA]</scope>
    <source>
        <strain evidence="1">SYSU2018</strain>
    </source>
</reference>
<dbReference type="Proteomes" id="UP001516400">
    <property type="component" value="Unassembled WGS sequence"/>
</dbReference>
<proteinExistence type="predicted"/>
<dbReference type="AlphaFoldDB" id="A0ABD2N306"/>
<gene>
    <name evidence="1" type="ORF">HHI36_014262</name>
</gene>
<dbReference type="EMBL" id="JABFTP020000062">
    <property type="protein sequence ID" value="KAL3272802.1"/>
    <property type="molecule type" value="Genomic_DNA"/>
</dbReference>
<comment type="caution">
    <text evidence="1">The sequence shown here is derived from an EMBL/GenBank/DDBJ whole genome shotgun (WGS) entry which is preliminary data.</text>
</comment>